<reference evidence="1" key="1">
    <citation type="submission" date="2022-02" db="EMBL/GenBank/DDBJ databases">
        <title>Plant Genome Project.</title>
        <authorList>
            <person name="Zhang R.-G."/>
        </authorList>
    </citation>
    <scope>NUCLEOTIDE SEQUENCE</scope>
    <source>
        <strain evidence="1">AT1</strain>
    </source>
</reference>
<protein>
    <submittedName>
        <fullName evidence="1">Uncharacterized protein</fullName>
    </submittedName>
</protein>
<proteinExistence type="predicted"/>
<name>A0ACC0M0P6_RHOML</name>
<gene>
    <name evidence="1" type="ORF">RHMOL_Rhmol10G0096400</name>
</gene>
<sequence length="124" mass="14233">MRMASSLPSFRYVPSMTSLKQTSSRPSLQVRARCFRDEGSIDGNMSILRERIEEVRIKERVERCCRIGNGWNHATGNDYKHKRSAGSSQFFEVFGMVFGTLGLTIVTGSLCLWLVSLLIQYWYQ</sequence>
<accession>A0ACC0M0P6</accession>
<organism evidence="1 2">
    <name type="scientific">Rhododendron molle</name>
    <name type="common">Chinese azalea</name>
    <name type="synonym">Azalea mollis</name>
    <dbReference type="NCBI Taxonomy" id="49168"/>
    <lineage>
        <taxon>Eukaryota</taxon>
        <taxon>Viridiplantae</taxon>
        <taxon>Streptophyta</taxon>
        <taxon>Embryophyta</taxon>
        <taxon>Tracheophyta</taxon>
        <taxon>Spermatophyta</taxon>
        <taxon>Magnoliopsida</taxon>
        <taxon>eudicotyledons</taxon>
        <taxon>Gunneridae</taxon>
        <taxon>Pentapetalae</taxon>
        <taxon>asterids</taxon>
        <taxon>Ericales</taxon>
        <taxon>Ericaceae</taxon>
        <taxon>Ericoideae</taxon>
        <taxon>Rhodoreae</taxon>
        <taxon>Rhododendron</taxon>
    </lineage>
</organism>
<dbReference type="Proteomes" id="UP001062846">
    <property type="component" value="Chromosome 10"/>
</dbReference>
<comment type="caution">
    <text evidence="1">The sequence shown here is derived from an EMBL/GenBank/DDBJ whole genome shotgun (WGS) entry which is preliminary data.</text>
</comment>
<dbReference type="EMBL" id="CM046397">
    <property type="protein sequence ID" value="KAI8534520.1"/>
    <property type="molecule type" value="Genomic_DNA"/>
</dbReference>
<evidence type="ECO:0000313" key="2">
    <source>
        <dbReference type="Proteomes" id="UP001062846"/>
    </source>
</evidence>
<keyword evidence="2" id="KW-1185">Reference proteome</keyword>
<evidence type="ECO:0000313" key="1">
    <source>
        <dbReference type="EMBL" id="KAI8534520.1"/>
    </source>
</evidence>